<dbReference type="SUPFAM" id="SSF51445">
    <property type="entry name" value="(Trans)glycosidases"/>
    <property type="match status" value="1"/>
</dbReference>
<dbReference type="Proteomes" id="UP000831151">
    <property type="component" value="Chromosome"/>
</dbReference>
<dbReference type="Pfam" id="PF00933">
    <property type="entry name" value="Glyco_hydro_3"/>
    <property type="match status" value="1"/>
</dbReference>
<dbReference type="EC" id="3.2.1.52" evidence="3"/>
<sequence>MKKKILMSLVFIMAMAVLIACKSKTKENSVNNSKISDETKIIDEKKQTEEKKVPEKTKEEEILENMSLDEKIGQIFIARCPDKNATALAKKYNLGGYILFGRDFKGKTKNSVIKNIQECQNASKLAMFIAVDEEGGTVNRVSTNKNFRKYPFASPQYLYKHGGMERIKKDTKEKSNLLKSIGINLNFAPVADISTNKNDFIYKRSFAKSPKETAEYVKSVVNVMNEARMGSVLKHFPGYGNNKDTHTNLVRDKRPMAKFEKEDFLPFKAGIEAKAPVVLVSHNIVESMDKSAPASISPAVHKILREKLGFDGVIITDDLAMQGVKKFVGKKNAAVLAIKSGADMLCSTDFLNDISAVKKAVANGEIKENDLDEHVLRVLRAKINLGIIK</sequence>
<dbReference type="EMBL" id="CP096649">
    <property type="protein sequence ID" value="UQK58898.1"/>
    <property type="molecule type" value="Genomic_DNA"/>
</dbReference>
<dbReference type="PROSITE" id="PS51257">
    <property type="entry name" value="PROKAR_LIPOPROTEIN"/>
    <property type="match status" value="1"/>
</dbReference>
<dbReference type="GO" id="GO:0009254">
    <property type="term" value="P:peptidoglycan turnover"/>
    <property type="evidence" value="ECO:0007669"/>
    <property type="project" value="TreeGrafter"/>
</dbReference>
<evidence type="ECO:0000313" key="9">
    <source>
        <dbReference type="Proteomes" id="UP000831151"/>
    </source>
</evidence>
<evidence type="ECO:0000313" key="8">
    <source>
        <dbReference type="EMBL" id="UQK58898.1"/>
    </source>
</evidence>
<dbReference type="KEGG" id="fms:M1R53_06570"/>
<keyword evidence="5" id="KW-0326">Glycosidase</keyword>
<evidence type="ECO:0000259" key="7">
    <source>
        <dbReference type="Pfam" id="PF00933"/>
    </source>
</evidence>
<keyword evidence="4" id="KW-0378">Hydrolase</keyword>
<keyword evidence="6" id="KW-0732">Signal</keyword>
<protein>
    <recommendedName>
        <fullName evidence="3">beta-N-acetylhexosaminidase</fullName>
        <ecNumber evidence="3">3.2.1.52</ecNumber>
    </recommendedName>
</protein>
<dbReference type="InterPro" id="IPR050226">
    <property type="entry name" value="NagZ_Beta-hexosaminidase"/>
</dbReference>
<dbReference type="InterPro" id="IPR001764">
    <property type="entry name" value="Glyco_hydro_3_N"/>
</dbReference>
<dbReference type="PROSITE" id="PS00775">
    <property type="entry name" value="GLYCOSYL_HYDROL_F3"/>
    <property type="match status" value="1"/>
</dbReference>
<dbReference type="InterPro" id="IPR019800">
    <property type="entry name" value="Glyco_hydro_3_AS"/>
</dbReference>
<accession>A0A9E7IU56</accession>
<feature type="chain" id="PRO_5038812586" description="beta-N-acetylhexosaminidase" evidence="6">
    <location>
        <begin position="20"/>
        <end position="389"/>
    </location>
</feature>
<evidence type="ECO:0000256" key="3">
    <source>
        <dbReference type="ARBA" id="ARBA00012663"/>
    </source>
</evidence>
<comment type="similarity">
    <text evidence="2">Belongs to the glycosyl hydrolase 3 family.</text>
</comment>
<evidence type="ECO:0000256" key="5">
    <source>
        <dbReference type="ARBA" id="ARBA00023295"/>
    </source>
</evidence>
<evidence type="ECO:0000256" key="4">
    <source>
        <dbReference type="ARBA" id="ARBA00022801"/>
    </source>
</evidence>
<gene>
    <name evidence="8" type="ORF">M1R53_06570</name>
</gene>
<comment type="catalytic activity">
    <reaction evidence="1">
        <text>Hydrolysis of terminal non-reducing N-acetyl-D-hexosamine residues in N-acetyl-beta-D-hexosaminides.</text>
        <dbReference type="EC" id="3.2.1.52"/>
    </reaction>
</comment>
<evidence type="ECO:0000256" key="1">
    <source>
        <dbReference type="ARBA" id="ARBA00001231"/>
    </source>
</evidence>
<reference evidence="8" key="1">
    <citation type="submission" date="2022-04" db="EMBL/GenBank/DDBJ databases">
        <title>Complete genome sequences of Ezakiella coagulans and Fenollaria massiliensis.</title>
        <authorList>
            <person name="France M.T."/>
            <person name="Clifford J."/>
            <person name="Narina S."/>
            <person name="Rutt L."/>
            <person name="Ravel J."/>
        </authorList>
    </citation>
    <scope>NUCLEOTIDE SEQUENCE</scope>
    <source>
        <strain evidence="8">C0061C2</strain>
    </source>
</reference>
<dbReference type="PANTHER" id="PTHR30480:SF13">
    <property type="entry name" value="BETA-HEXOSAMINIDASE"/>
    <property type="match status" value="1"/>
</dbReference>
<evidence type="ECO:0000256" key="2">
    <source>
        <dbReference type="ARBA" id="ARBA00005336"/>
    </source>
</evidence>
<dbReference type="InterPro" id="IPR036962">
    <property type="entry name" value="Glyco_hydro_3_N_sf"/>
</dbReference>
<dbReference type="AlphaFoldDB" id="A0A9E7IU56"/>
<dbReference type="RefSeq" id="WP_249242442.1">
    <property type="nucleotide sequence ID" value="NZ_CP096649.1"/>
</dbReference>
<keyword evidence="9" id="KW-1185">Reference proteome</keyword>
<feature type="signal peptide" evidence="6">
    <location>
        <begin position="1"/>
        <end position="19"/>
    </location>
</feature>
<dbReference type="Gene3D" id="3.20.20.300">
    <property type="entry name" value="Glycoside hydrolase, family 3, N-terminal domain"/>
    <property type="match status" value="1"/>
</dbReference>
<dbReference type="GO" id="GO:0004563">
    <property type="term" value="F:beta-N-acetylhexosaminidase activity"/>
    <property type="evidence" value="ECO:0007669"/>
    <property type="project" value="UniProtKB-EC"/>
</dbReference>
<evidence type="ECO:0000256" key="6">
    <source>
        <dbReference type="SAM" id="SignalP"/>
    </source>
</evidence>
<name>A0A9E7IU56_9FIRM</name>
<dbReference type="GO" id="GO:0005975">
    <property type="term" value="P:carbohydrate metabolic process"/>
    <property type="evidence" value="ECO:0007669"/>
    <property type="project" value="InterPro"/>
</dbReference>
<dbReference type="PANTHER" id="PTHR30480">
    <property type="entry name" value="BETA-HEXOSAMINIDASE-RELATED"/>
    <property type="match status" value="1"/>
</dbReference>
<dbReference type="InterPro" id="IPR017853">
    <property type="entry name" value="GH"/>
</dbReference>
<proteinExistence type="inferred from homology"/>
<feature type="domain" description="Glycoside hydrolase family 3 N-terminal" evidence="7">
    <location>
        <begin position="68"/>
        <end position="380"/>
    </location>
</feature>
<organism evidence="8 9">
    <name type="scientific">Fenollaria massiliensis</name>
    <dbReference type="NCBI Taxonomy" id="938288"/>
    <lineage>
        <taxon>Bacteria</taxon>
        <taxon>Bacillati</taxon>
        <taxon>Bacillota</taxon>
        <taxon>Clostridia</taxon>
        <taxon>Eubacteriales</taxon>
        <taxon>Fenollaria</taxon>
    </lineage>
</organism>